<dbReference type="GO" id="GO:0000139">
    <property type="term" value="C:Golgi membrane"/>
    <property type="evidence" value="ECO:0007669"/>
    <property type="project" value="UniProtKB-SubCell"/>
</dbReference>
<evidence type="ECO:0000256" key="7">
    <source>
        <dbReference type="ARBA" id="ARBA00023136"/>
    </source>
</evidence>
<dbReference type="EMBL" id="BSYO01000035">
    <property type="protein sequence ID" value="GMH29105.1"/>
    <property type="molecule type" value="Genomic_DNA"/>
</dbReference>
<dbReference type="Pfam" id="PF01080">
    <property type="entry name" value="Presenilin"/>
    <property type="match status" value="1"/>
</dbReference>
<feature type="transmembrane region" description="Helical" evidence="10">
    <location>
        <begin position="132"/>
        <end position="151"/>
    </location>
</feature>
<keyword evidence="10" id="KW-0378">Hydrolase</keyword>
<feature type="transmembrane region" description="Helical" evidence="10">
    <location>
        <begin position="158"/>
        <end position="178"/>
    </location>
</feature>
<evidence type="ECO:0000256" key="5">
    <source>
        <dbReference type="ARBA" id="ARBA00022989"/>
    </source>
</evidence>
<keyword evidence="4 10" id="KW-0914">Notch signaling pathway</keyword>
<comment type="subcellular location">
    <subcellularLocation>
        <location evidence="10">Endoplasmic reticulum membrane</location>
        <topology evidence="10">Multi-pass membrane protein</topology>
    </subcellularLocation>
    <subcellularLocation>
        <location evidence="10">Golgi apparatus membrane</location>
        <topology evidence="10">Multi-pass membrane protein</topology>
    </subcellularLocation>
</comment>
<dbReference type="PANTHER" id="PTHR10202">
    <property type="entry name" value="PRESENILIN"/>
    <property type="match status" value="1"/>
</dbReference>
<keyword evidence="13" id="KW-1185">Reference proteome</keyword>
<dbReference type="SMART" id="SM00730">
    <property type="entry name" value="PSN"/>
    <property type="match status" value="1"/>
</dbReference>
<keyword evidence="3 10" id="KW-0256">Endoplasmic reticulum</keyword>
<comment type="subunit">
    <text evidence="9">Homodimer. Probable component of the gamma-secretase complex, a complex composed of a presenilin homodimer, nicastrin, APH1 and PEN2.</text>
</comment>
<keyword evidence="10" id="KW-0645">Protease</keyword>
<gene>
    <name evidence="12" type="ORF">Nepgr_030948</name>
</gene>
<dbReference type="GO" id="GO:0005789">
    <property type="term" value="C:endoplasmic reticulum membrane"/>
    <property type="evidence" value="ECO:0007669"/>
    <property type="project" value="UniProtKB-SubCell"/>
</dbReference>
<evidence type="ECO:0000256" key="8">
    <source>
        <dbReference type="ARBA" id="ARBA00059584"/>
    </source>
</evidence>
<comment type="similarity">
    <text evidence="1 10">Belongs to the peptidase A22A family.</text>
</comment>
<organism evidence="12 13">
    <name type="scientific">Nepenthes gracilis</name>
    <name type="common">Slender pitcher plant</name>
    <dbReference type="NCBI Taxonomy" id="150966"/>
    <lineage>
        <taxon>Eukaryota</taxon>
        <taxon>Viridiplantae</taxon>
        <taxon>Streptophyta</taxon>
        <taxon>Embryophyta</taxon>
        <taxon>Tracheophyta</taxon>
        <taxon>Spermatophyta</taxon>
        <taxon>Magnoliopsida</taxon>
        <taxon>eudicotyledons</taxon>
        <taxon>Gunneridae</taxon>
        <taxon>Pentapetalae</taxon>
        <taxon>Caryophyllales</taxon>
        <taxon>Nepenthaceae</taxon>
        <taxon>Nepenthes</taxon>
    </lineage>
</organism>
<dbReference type="GO" id="GO:0007219">
    <property type="term" value="P:Notch signaling pathway"/>
    <property type="evidence" value="ECO:0007669"/>
    <property type="project" value="UniProtKB-KW"/>
</dbReference>
<evidence type="ECO:0000256" key="9">
    <source>
        <dbReference type="ARBA" id="ARBA00062638"/>
    </source>
</evidence>
<feature type="transmembrane region" description="Helical" evidence="10">
    <location>
        <begin position="404"/>
        <end position="425"/>
    </location>
</feature>
<dbReference type="AlphaFoldDB" id="A0AAD3TFI4"/>
<comment type="domain">
    <text evidence="10">The PAL motif is required for normal active site conformation.</text>
</comment>
<evidence type="ECO:0000256" key="4">
    <source>
        <dbReference type="ARBA" id="ARBA00022976"/>
    </source>
</evidence>
<feature type="transmembrane region" description="Helical" evidence="10">
    <location>
        <begin position="184"/>
        <end position="203"/>
    </location>
</feature>
<feature type="transmembrane region" description="Helical" evidence="10">
    <location>
        <begin position="353"/>
        <end position="372"/>
    </location>
</feature>
<accession>A0AAD3TFI4</accession>
<evidence type="ECO:0000256" key="2">
    <source>
        <dbReference type="ARBA" id="ARBA00022692"/>
    </source>
</evidence>
<evidence type="ECO:0000313" key="12">
    <source>
        <dbReference type="EMBL" id="GMH29105.1"/>
    </source>
</evidence>
<feature type="region of interest" description="Disordered" evidence="11">
    <location>
        <begin position="282"/>
        <end position="301"/>
    </location>
</feature>
<sequence>MEGTILEFLGTELVGVMSPVSICMLLVVLLVYSLSPPSTLPFPSAQDSIVTAANLVYTENPADSPTQKLEGSLLNAAVFIVLVAAVTFLLVLLYYYNFANFLKNYMRFSAFFVLATMGGAIFLSLIKHFSIPVDAVTCFLCLFNFTVLGVISVFGKGVPIIVTQAYMVILGIIVAAWFTQLPEWTTWTLLVALAVYDMVAVLAPGGPLKILVELSQSRDDDLPALVYEARPTVSRGDASLPSRRRSSLGLLIAGVSDDESIELQTVAARSNAIEIEECGANENSDAETCGNNSVIEGETSPLVPENLRERERRSLSREDSEIGAVNEEMSPLVEMLGLGDERRNSDSTMTTRGIKLGLGDFVFYSVLVGRAALYDLMTVYACYLAIISGLSCTLLLLSVCGRALPALPISITLGVIFYFLTRLLMEPFVVGTSINLMMF</sequence>
<comment type="caution">
    <text evidence="12">The sequence shown here is derived from an EMBL/GenBank/DDBJ whole genome shotgun (WGS) entry which is preliminary data.</text>
</comment>
<feature type="transmembrane region" description="Helical" evidence="10">
    <location>
        <begin position="378"/>
        <end position="397"/>
    </location>
</feature>
<dbReference type="GO" id="GO:0005798">
    <property type="term" value="C:Golgi-associated vesicle"/>
    <property type="evidence" value="ECO:0007669"/>
    <property type="project" value="UniProtKB-ARBA"/>
</dbReference>
<dbReference type="InterPro" id="IPR006639">
    <property type="entry name" value="Preselin/SPP"/>
</dbReference>
<keyword evidence="7 10" id="KW-0472">Membrane</keyword>
<dbReference type="EC" id="3.4.23.-" evidence="10"/>
<dbReference type="PANTHER" id="PTHR10202:SF26">
    <property type="entry name" value="PRESENILIN"/>
    <property type="match status" value="1"/>
</dbReference>
<dbReference type="GO" id="GO:0016485">
    <property type="term" value="P:protein processing"/>
    <property type="evidence" value="ECO:0007669"/>
    <property type="project" value="InterPro"/>
</dbReference>
<dbReference type="Proteomes" id="UP001279734">
    <property type="component" value="Unassembled WGS sequence"/>
</dbReference>
<protein>
    <recommendedName>
        <fullName evidence="10">Presenilin</fullName>
        <ecNumber evidence="10">3.4.23.-</ecNumber>
    </recommendedName>
</protein>
<name>A0AAD3TFI4_NEPGR</name>
<dbReference type="Gene3D" id="1.10.472.100">
    <property type="entry name" value="Presenilin"/>
    <property type="match status" value="1"/>
</dbReference>
<dbReference type="FunFam" id="1.10.472.100:FF:000002">
    <property type="entry name" value="Presenilin"/>
    <property type="match status" value="1"/>
</dbReference>
<evidence type="ECO:0000256" key="11">
    <source>
        <dbReference type="SAM" id="MobiDB-lite"/>
    </source>
</evidence>
<dbReference type="PRINTS" id="PR01072">
    <property type="entry name" value="PRESENILIN"/>
</dbReference>
<comment type="function">
    <text evidence="8 10">Probable subunit of the gamma-secretase complex, an endoprotease complex that catalyzes the intramembrane cleavage of integral membrane proteins such as Notch receptors.</text>
</comment>
<dbReference type="GO" id="GO:0042500">
    <property type="term" value="F:aspartic endopeptidase activity, intramembrane cleaving"/>
    <property type="evidence" value="ECO:0007669"/>
    <property type="project" value="InterPro"/>
</dbReference>
<evidence type="ECO:0000256" key="10">
    <source>
        <dbReference type="RuleBase" id="RU361148"/>
    </source>
</evidence>
<dbReference type="GO" id="GO:0070765">
    <property type="term" value="C:gamma-secretase complex"/>
    <property type="evidence" value="ECO:0007669"/>
    <property type="project" value="TreeGrafter"/>
</dbReference>
<evidence type="ECO:0000256" key="3">
    <source>
        <dbReference type="ARBA" id="ARBA00022824"/>
    </source>
</evidence>
<feature type="transmembrane region" description="Helical" evidence="10">
    <location>
        <begin position="73"/>
        <end position="96"/>
    </location>
</feature>
<feature type="transmembrane region" description="Helical" evidence="10">
    <location>
        <begin position="108"/>
        <end position="126"/>
    </location>
</feature>
<dbReference type="GO" id="GO:0006509">
    <property type="term" value="P:membrane protein ectodomain proteolysis"/>
    <property type="evidence" value="ECO:0007669"/>
    <property type="project" value="TreeGrafter"/>
</dbReference>
<evidence type="ECO:0000313" key="13">
    <source>
        <dbReference type="Proteomes" id="UP001279734"/>
    </source>
</evidence>
<keyword evidence="6 10" id="KW-0333">Golgi apparatus</keyword>
<reference evidence="12" key="1">
    <citation type="submission" date="2023-05" db="EMBL/GenBank/DDBJ databases">
        <title>Nepenthes gracilis genome sequencing.</title>
        <authorList>
            <person name="Fukushima K."/>
        </authorList>
    </citation>
    <scope>NUCLEOTIDE SEQUENCE</scope>
    <source>
        <strain evidence="12">SING2019-196</strain>
    </source>
</reference>
<dbReference type="InterPro" id="IPR001108">
    <property type="entry name" value="Peptidase_A22A"/>
</dbReference>
<evidence type="ECO:0000256" key="6">
    <source>
        <dbReference type="ARBA" id="ARBA00023034"/>
    </source>
</evidence>
<keyword evidence="5 10" id="KW-1133">Transmembrane helix</keyword>
<keyword evidence="2 10" id="KW-0812">Transmembrane</keyword>
<dbReference type="InterPro" id="IPR042524">
    <property type="entry name" value="Presenilin_C"/>
</dbReference>
<feature type="transmembrane region" description="Helical" evidence="10">
    <location>
        <begin position="12"/>
        <end position="34"/>
    </location>
</feature>
<proteinExistence type="inferred from homology"/>
<evidence type="ECO:0000256" key="1">
    <source>
        <dbReference type="ARBA" id="ARBA00008604"/>
    </source>
</evidence>